<feature type="transmembrane region" description="Helical" evidence="1">
    <location>
        <begin position="7"/>
        <end position="28"/>
    </location>
</feature>
<evidence type="ECO:0000256" key="1">
    <source>
        <dbReference type="SAM" id="Phobius"/>
    </source>
</evidence>
<dbReference type="Pfam" id="PF04021">
    <property type="entry name" value="Class_IIIsignal"/>
    <property type="match status" value="1"/>
</dbReference>
<evidence type="ECO:0000313" key="2">
    <source>
        <dbReference type="EMBL" id="MDV3104297.1"/>
    </source>
</evidence>
<dbReference type="AlphaFoldDB" id="A0AAE4NX37"/>
<proteinExistence type="predicted"/>
<comment type="caution">
    <text evidence="2">The sequence shown here is derived from an EMBL/GenBank/DDBJ whole genome shotgun (WGS) entry which is preliminary data.</text>
</comment>
<organism evidence="2 3">
    <name type="scientific">Thermococcus waiotapuensis</name>
    <dbReference type="NCBI Taxonomy" id="90909"/>
    <lineage>
        <taxon>Archaea</taxon>
        <taxon>Methanobacteriati</taxon>
        <taxon>Methanobacteriota</taxon>
        <taxon>Thermococci</taxon>
        <taxon>Thermococcales</taxon>
        <taxon>Thermococcaceae</taxon>
        <taxon>Thermococcus</taxon>
    </lineage>
</organism>
<accession>A0AAE4NX37</accession>
<dbReference type="RefSeq" id="WP_315342473.1">
    <property type="nucleotide sequence ID" value="NZ_JAVDZE010000003.1"/>
</dbReference>
<protein>
    <submittedName>
        <fullName evidence="2">Class III signal peptide-containing protein</fullName>
    </submittedName>
</protein>
<dbReference type="InterPro" id="IPR007166">
    <property type="entry name" value="Class3_signal_pept_motif"/>
</dbReference>
<dbReference type="EMBL" id="JAVDZE010000003">
    <property type="protein sequence ID" value="MDV3104297.1"/>
    <property type="molecule type" value="Genomic_DNA"/>
</dbReference>
<keyword evidence="1" id="KW-0472">Membrane</keyword>
<keyword evidence="1" id="KW-0812">Transmembrane</keyword>
<dbReference type="Proteomes" id="UP001245683">
    <property type="component" value="Unassembled WGS sequence"/>
</dbReference>
<keyword evidence="3" id="KW-1185">Reference proteome</keyword>
<keyword evidence="1" id="KW-1133">Transmembrane helix</keyword>
<name>A0AAE4NX37_9EURY</name>
<gene>
    <name evidence="2" type="ORF">RBI02_07095</name>
</gene>
<evidence type="ECO:0000313" key="3">
    <source>
        <dbReference type="Proteomes" id="UP001245683"/>
    </source>
</evidence>
<reference evidence="2 3" key="1">
    <citation type="submission" date="2023-08" db="EMBL/GenBank/DDBJ databases">
        <title>Draft genome sequence of Thermococcus waiotapuensis WT1T, a thermophilic sulphur-dependent archaeon from order Thermococcales.</title>
        <authorList>
            <person name="Manners S.H."/>
            <person name="Carere C.R."/>
            <person name="Dhami M.K."/>
            <person name="Dobson R.C.J."/>
            <person name="Stott M.B."/>
        </authorList>
    </citation>
    <scope>NUCLEOTIDE SEQUENCE [LARGE SCALE GENOMIC DNA]</scope>
    <source>
        <strain evidence="2 3">WT1</strain>
    </source>
</reference>
<sequence>MKKGQGSVEYLIIIAVALILIGMTIYYLRGTAENVPQNIKVNVDPFTSPSSTIDTGDVKVEVWIEQVSSGEYKVEYKIWALKSPIKKAQLALVCMNKPENVAGYQVITHTGPLKPVNYWSNYWTPVKDVYFPCYLDVYIWK</sequence>